<accession>A0A5C3L6Y9</accession>
<gene>
    <name evidence="2" type="ORF">FA15DRAFT_41534</name>
</gene>
<organism evidence="2 3">
    <name type="scientific">Coprinopsis marcescibilis</name>
    <name type="common">Agaric fungus</name>
    <name type="synonym">Psathyrella marcescibilis</name>
    <dbReference type="NCBI Taxonomy" id="230819"/>
    <lineage>
        <taxon>Eukaryota</taxon>
        <taxon>Fungi</taxon>
        <taxon>Dikarya</taxon>
        <taxon>Basidiomycota</taxon>
        <taxon>Agaricomycotina</taxon>
        <taxon>Agaricomycetes</taxon>
        <taxon>Agaricomycetidae</taxon>
        <taxon>Agaricales</taxon>
        <taxon>Agaricineae</taxon>
        <taxon>Psathyrellaceae</taxon>
        <taxon>Coprinopsis</taxon>
    </lineage>
</organism>
<dbReference type="EMBL" id="ML210155">
    <property type="protein sequence ID" value="TFK28508.1"/>
    <property type="molecule type" value="Genomic_DNA"/>
</dbReference>
<feature type="compositionally biased region" description="Basic residues" evidence="1">
    <location>
        <begin position="325"/>
        <end position="342"/>
    </location>
</feature>
<dbReference type="Proteomes" id="UP000307440">
    <property type="component" value="Unassembled WGS sequence"/>
</dbReference>
<keyword evidence="3" id="KW-1185">Reference proteome</keyword>
<name>A0A5C3L6Y9_COPMA</name>
<evidence type="ECO:0000256" key="1">
    <source>
        <dbReference type="SAM" id="MobiDB-lite"/>
    </source>
</evidence>
<feature type="compositionally biased region" description="Basic residues" evidence="1">
    <location>
        <begin position="121"/>
        <end position="135"/>
    </location>
</feature>
<evidence type="ECO:0000313" key="2">
    <source>
        <dbReference type="EMBL" id="TFK28508.1"/>
    </source>
</evidence>
<feature type="compositionally biased region" description="Basic and acidic residues" evidence="1">
    <location>
        <begin position="293"/>
        <end position="309"/>
    </location>
</feature>
<protein>
    <submittedName>
        <fullName evidence="2">Uncharacterized protein</fullName>
    </submittedName>
</protein>
<feature type="region of interest" description="Disordered" evidence="1">
    <location>
        <begin position="195"/>
        <end position="342"/>
    </location>
</feature>
<sequence length="342" mass="38858">MSCWPLIPHLLTYFLQPPQDYDSRRANAYSVPPHMVSSSTAAYDRPPYEPRRHSRERPERHVRAPVKPEPRRQQDDGYKPRPPRPISPPPPEKVYEPLEADMEIDRVWDTGSPPSSERGRTSAHPHSPTRGRGHGFVHPLPPKPSHTAFTELPTGADDQGRRGRRNSPLGKITRAVFPAGLLEEEILEIQRSVGLAPGSPVAVRQRAPEQLGDVDMGPLHVDERRVWQDRDRGQREWGREKEWERERLPPPRRERSPHSRGSLLERMNGLVGNPGPNEVEDDRQPPVVSSNTLRDRVSVPSKRDHDEVGHSGAESCGPPDGELPKRRRRARDAKSKKGHVRR</sequence>
<proteinExistence type="predicted"/>
<feature type="region of interest" description="Disordered" evidence="1">
    <location>
        <begin position="22"/>
        <end position="169"/>
    </location>
</feature>
<evidence type="ECO:0000313" key="3">
    <source>
        <dbReference type="Proteomes" id="UP000307440"/>
    </source>
</evidence>
<dbReference type="AlphaFoldDB" id="A0A5C3L6Y9"/>
<feature type="compositionally biased region" description="Pro residues" evidence="1">
    <location>
        <begin position="83"/>
        <end position="92"/>
    </location>
</feature>
<reference evidence="2 3" key="1">
    <citation type="journal article" date="2019" name="Nat. Ecol. Evol.">
        <title>Megaphylogeny resolves global patterns of mushroom evolution.</title>
        <authorList>
            <person name="Varga T."/>
            <person name="Krizsan K."/>
            <person name="Foldi C."/>
            <person name="Dima B."/>
            <person name="Sanchez-Garcia M."/>
            <person name="Sanchez-Ramirez S."/>
            <person name="Szollosi G.J."/>
            <person name="Szarkandi J.G."/>
            <person name="Papp V."/>
            <person name="Albert L."/>
            <person name="Andreopoulos W."/>
            <person name="Angelini C."/>
            <person name="Antonin V."/>
            <person name="Barry K.W."/>
            <person name="Bougher N.L."/>
            <person name="Buchanan P."/>
            <person name="Buyck B."/>
            <person name="Bense V."/>
            <person name="Catcheside P."/>
            <person name="Chovatia M."/>
            <person name="Cooper J."/>
            <person name="Damon W."/>
            <person name="Desjardin D."/>
            <person name="Finy P."/>
            <person name="Geml J."/>
            <person name="Haridas S."/>
            <person name="Hughes K."/>
            <person name="Justo A."/>
            <person name="Karasinski D."/>
            <person name="Kautmanova I."/>
            <person name="Kiss B."/>
            <person name="Kocsube S."/>
            <person name="Kotiranta H."/>
            <person name="LaButti K.M."/>
            <person name="Lechner B.E."/>
            <person name="Liimatainen K."/>
            <person name="Lipzen A."/>
            <person name="Lukacs Z."/>
            <person name="Mihaltcheva S."/>
            <person name="Morgado L.N."/>
            <person name="Niskanen T."/>
            <person name="Noordeloos M.E."/>
            <person name="Ohm R.A."/>
            <person name="Ortiz-Santana B."/>
            <person name="Ovrebo C."/>
            <person name="Racz N."/>
            <person name="Riley R."/>
            <person name="Savchenko A."/>
            <person name="Shiryaev A."/>
            <person name="Soop K."/>
            <person name="Spirin V."/>
            <person name="Szebenyi C."/>
            <person name="Tomsovsky M."/>
            <person name="Tulloss R.E."/>
            <person name="Uehling J."/>
            <person name="Grigoriev I.V."/>
            <person name="Vagvolgyi C."/>
            <person name="Papp T."/>
            <person name="Martin F.M."/>
            <person name="Miettinen O."/>
            <person name="Hibbett D.S."/>
            <person name="Nagy L.G."/>
        </authorList>
    </citation>
    <scope>NUCLEOTIDE SEQUENCE [LARGE SCALE GENOMIC DNA]</scope>
    <source>
        <strain evidence="2 3">CBS 121175</strain>
    </source>
</reference>
<feature type="compositionally biased region" description="Basic and acidic residues" evidence="1">
    <location>
        <begin position="220"/>
        <end position="257"/>
    </location>
</feature>
<feature type="compositionally biased region" description="Basic and acidic residues" evidence="1">
    <location>
        <begin position="46"/>
        <end position="79"/>
    </location>
</feature>